<reference evidence="10 11" key="1">
    <citation type="journal article" date="2007" name="Science">
        <title>The Chlamydomonas genome reveals the evolution of key animal and plant functions.</title>
        <authorList>
            <person name="Merchant S.S."/>
            <person name="Prochnik S.E."/>
            <person name="Vallon O."/>
            <person name="Harris E.H."/>
            <person name="Karpowicz S.J."/>
            <person name="Witman G.B."/>
            <person name="Terry A."/>
            <person name="Salamov A."/>
            <person name="Fritz-Laylin L.K."/>
            <person name="Marechal-Drouard L."/>
            <person name="Marshall W.F."/>
            <person name="Qu L.H."/>
            <person name="Nelson D.R."/>
            <person name="Sanderfoot A.A."/>
            <person name="Spalding M.H."/>
            <person name="Kapitonov V.V."/>
            <person name="Ren Q."/>
            <person name="Ferris P."/>
            <person name="Lindquist E."/>
            <person name="Shapiro H."/>
            <person name="Lucas S.M."/>
            <person name="Grimwood J."/>
            <person name="Schmutz J."/>
            <person name="Cardol P."/>
            <person name="Cerutti H."/>
            <person name="Chanfreau G."/>
            <person name="Chen C.L."/>
            <person name="Cognat V."/>
            <person name="Croft M.T."/>
            <person name="Dent R."/>
            <person name="Dutcher S."/>
            <person name="Fernandez E."/>
            <person name="Fukuzawa H."/>
            <person name="Gonzalez-Ballester D."/>
            <person name="Gonzalez-Halphen D."/>
            <person name="Hallmann A."/>
            <person name="Hanikenne M."/>
            <person name="Hippler M."/>
            <person name="Inwood W."/>
            <person name="Jabbari K."/>
            <person name="Kalanon M."/>
            <person name="Kuras R."/>
            <person name="Lefebvre P.A."/>
            <person name="Lemaire S.D."/>
            <person name="Lobanov A.V."/>
            <person name="Lohr M."/>
            <person name="Manuell A."/>
            <person name="Meier I."/>
            <person name="Mets L."/>
            <person name="Mittag M."/>
            <person name="Mittelmeier T."/>
            <person name="Moroney J.V."/>
            <person name="Moseley J."/>
            <person name="Napoli C."/>
            <person name="Nedelcu A.M."/>
            <person name="Niyogi K."/>
            <person name="Novoselov S.V."/>
            <person name="Paulsen I.T."/>
            <person name="Pazour G."/>
            <person name="Purton S."/>
            <person name="Ral J.P."/>
            <person name="Riano-Pachon D.M."/>
            <person name="Riekhof W."/>
            <person name="Rymarquis L."/>
            <person name="Schroda M."/>
            <person name="Stern D."/>
            <person name="Umen J."/>
            <person name="Willows R."/>
            <person name="Wilson N."/>
            <person name="Zimmer S.L."/>
            <person name="Allmer J."/>
            <person name="Balk J."/>
            <person name="Bisova K."/>
            <person name="Chen C.J."/>
            <person name="Elias M."/>
            <person name="Gendler K."/>
            <person name="Hauser C."/>
            <person name="Lamb M.R."/>
            <person name="Ledford H."/>
            <person name="Long J.C."/>
            <person name="Minagawa J."/>
            <person name="Page M.D."/>
            <person name="Pan J."/>
            <person name="Pootakham W."/>
            <person name="Roje S."/>
            <person name="Rose A."/>
            <person name="Stahlberg E."/>
            <person name="Terauchi A.M."/>
            <person name="Yang P."/>
            <person name="Ball S."/>
            <person name="Bowler C."/>
            <person name="Dieckmann C.L."/>
            <person name="Gladyshev V.N."/>
            <person name="Green P."/>
            <person name="Jorgensen R."/>
            <person name="Mayfield S."/>
            <person name="Mueller-Roeber B."/>
            <person name="Rajamani S."/>
            <person name="Sayre R.T."/>
            <person name="Brokstein P."/>
            <person name="Dubchak I."/>
            <person name="Goodstein D."/>
            <person name="Hornick L."/>
            <person name="Huang Y.W."/>
            <person name="Jhaveri J."/>
            <person name="Luo Y."/>
            <person name="Martinez D."/>
            <person name="Ngau W.C."/>
            <person name="Otillar B."/>
            <person name="Poliakov A."/>
            <person name="Porter A."/>
            <person name="Szajkowski L."/>
            <person name="Werner G."/>
            <person name="Zhou K."/>
            <person name="Grigoriev I.V."/>
            <person name="Rokhsar D.S."/>
            <person name="Grossman A.R."/>
        </authorList>
    </citation>
    <scope>NUCLEOTIDE SEQUENCE [LARGE SCALE GENOMIC DNA]</scope>
    <source>
        <strain evidence="11">CC-503</strain>
    </source>
</reference>
<keyword evidence="5" id="KW-0812">Transmembrane</keyword>
<dbReference type="Gramene" id="PNW83708">
    <property type="protein sequence ID" value="PNW83708"/>
    <property type="gene ID" value="CHLRE_05g240050v5"/>
</dbReference>
<evidence type="ECO:0000256" key="5">
    <source>
        <dbReference type="ARBA" id="ARBA00022692"/>
    </source>
</evidence>
<evidence type="ECO:0000256" key="4">
    <source>
        <dbReference type="ARBA" id="ARBA00022679"/>
    </source>
</evidence>
<keyword evidence="6" id="KW-1133">Transmembrane helix</keyword>
<dbReference type="Proteomes" id="UP000006906">
    <property type="component" value="Chromosome 5"/>
</dbReference>
<dbReference type="PANTHER" id="PTHR31595">
    <property type="entry name" value="LONG-CHAIN-ALCOHOL O-FATTY-ACYLTRANSFERASE 3-RELATED"/>
    <property type="match status" value="1"/>
</dbReference>
<evidence type="ECO:0000256" key="8">
    <source>
        <dbReference type="SAM" id="MobiDB-lite"/>
    </source>
</evidence>
<evidence type="ECO:0000256" key="7">
    <source>
        <dbReference type="ARBA" id="ARBA00023136"/>
    </source>
</evidence>
<evidence type="ECO:0000256" key="1">
    <source>
        <dbReference type="ARBA" id="ARBA00004141"/>
    </source>
</evidence>
<evidence type="ECO:0000256" key="2">
    <source>
        <dbReference type="ARBA" id="ARBA00005179"/>
    </source>
</evidence>
<name>A0A2K3DT56_CHLRE</name>
<dbReference type="GO" id="GO:0008374">
    <property type="term" value="F:O-acyltransferase activity"/>
    <property type="evidence" value="ECO:0007669"/>
    <property type="project" value="InterPro"/>
</dbReference>
<comment type="similarity">
    <text evidence="3">Belongs to the wax synthase family.</text>
</comment>
<keyword evidence="7" id="KW-0472">Membrane</keyword>
<dbReference type="EMBL" id="CM008966">
    <property type="protein sequence ID" value="PNW83708.1"/>
    <property type="molecule type" value="Genomic_DNA"/>
</dbReference>
<dbReference type="GeneID" id="66053420"/>
<evidence type="ECO:0000313" key="11">
    <source>
        <dbReference type="Proteomes" id="UP000006906"/>
    </source>
</evidence>
<gene>
    <name evidence="10" type="ORF">CHLRE_05g240050v5</name>
</gene>
<feature type="compositionally biased region" description="Basic and acidic residues" evidence="8">
    <location>
        <begin position="486"/>
        <end position="496"/>
    </location>
</feature>
<feature type="region of interest" description="Disordered" evidence="8">
    <location>
        <begin position="203"/>
        <end position="228"/>
    </location>
</feature>
<feature type="region of interest" description="Disordered" evidence="8">
    <location>
        <begin position="548"/>
        <end position="611"/>
    </location>
</feature>
<proteinExistence type="inferred from homology"/>
<feature type="compositionally biased region" description="Low complexity" evidence="8">
    <location>
        <begin position="90"/>
        <end position="132"/>
    </location>
</feature>
<dbReference type="InterPro" id="IPR032805">
    <property type="entry name" value="Wax_synthase_dom"/>
</dbReference>
<dbReference type="GO" id="GO:0016020">
    <property type="term" value="C:membrane"/>
    <property type="evidence" value="ECO:0007669"/>
    <property type="project" value="UniProtKB-SubCell"/>
</dbReference>
<dbReference type="KEGG" id="cre:CHLRE_05g240050v5"/>
<dbReference type="InParanoid" id="A0A2K3DT56"/>
<dbReference type="GO" id="GO:0006629">
    <property type="term" value="P:lipid metabolic process"/>
    <property type="evidence" value="ECO:0007669"/>
    <property type="project" value="InterPro"/>
</dbReference>
<feature type="region of interest" description="Disordered" evidence="8">
    <location>
        <begin position="90"/>
        <end position="159"/>
    </location>
</feature>
<sequence>MYVKIIHGQPSAALRLALTTLSTGAYFAAVLRLHPWQPYWIRELSVMLAQLYAWKATDLALLRHGEPLRRFWPFLLFDVLVLRPPALVLPGSSSSSADSGSGSSSSSAGSSDSCSSSRNGAGETGATADGTGAARGGEKERCQPGVRRRRHGQPNVPLGSSVRALEFAAGATATAVDPATVAPAAIAGSPQAVALGAAKAKLGGGEQSHAHSSGRRRAGDDPFQKLPAGAVGSQAATAAAASAAAATSEAAAAATRAPAAGAAAAAGAAGAAAAPRQGAALRGPSRQPGAAAAAVGVLPRLRLAARVVAGPLLDFARAYCCCEAANAYLMHRRPEDVLGAQYLTQVLLSCCFATALYCHLSYFFHSMEMLWLAGFALAGGHELPRWAPLFNAPYCSSSPVDFWNNRWHQAFRWWWTRLVFTPVRRALTHGLDRLQQRYGTDGMGAGARTAADDGGNGGDGGGCSPWKGRQEERRQKEVGQEEGQEEERKQQGEGRALKAAPHHLRRGGGGGVSVHVTAAAHAAAHVHVFPSPASGSHAHVHGAHKAEIHTAQQNSSHASKRKTGNRSSGSSSSSKHAGANKASGSSSSSRRGSSGSSNITKSSRSGGSGCSSRGLLLGARLARWLLARRRGLQVSVPTVAVFAFSALFHESLLWINFGRPTGEQAAFFLLHAAILLLQRAGQAAAPRLAAALRSRLPRPLRCAACLTLLASTSPLFFAPWFRNSYHRELRVLFYGPTQWAVRVWALGRAPEAVRLFW</sequence>
<feature type="region of interest" description="Disordered" evidence="8">
    <location>
        <begin position="445"/>
        <end position="512"/>
    </location>
</feature>
<feature type="compositionally biased region" description="Low complexity" evidence="8">
    <location>
        <begin position="565"/>
        <end position="611"/>
    </location>
</feature>
<dbReference type="PANTHER" id="PTHR31595:SF57">
    <property type="entry name" value="OS04G0481900 PROTEIN"/>
    <property type="match status" value="1"/>
</dbReference>
<comment type="subcellular location">
    <subcellularLocation>
        <location evidence="1">Membrane</location>
        <topology evidence="1">Multi-pass membrane protein</topology>
    </subcellularLocation>
</comment>
<dbReference type="AlphaFoldDB" id="A0A2K3DT56"/>
<keyword evidence="11" id="KW-1185">Reference proteome</keyword>
<evidence type="ECO:0000313" key="10">
    <source>
        <dbReference type="EMBL" id="PNW83708.1"/>
    </source>
</evidence>
<feature type="domain" description="Wax synthase" evidence="9">
    <location>
        <begin position="386"/>
        <end position="431"/>
    </location>
</feature>
<evidence type="ECO:0000256" key="3">
    <source>
        <dbReference type="ARBA" id="ARBA00007282"/>
    </source>
</evidence>
<dbReference type="InterPro" id="IPR044851">
    <property type="entry name" value="Wax_synthase"/>
</dbReference>
<comment type="pathway">
    <text evidence="2">Secondary metabolite biosynthesis.</text>
</comment>
<organism evidence="10 11">
    <name type="scientific">Chlamydomonas reinhardtii</name>
    <name type="common">Chlamydomonas smithii</name>
    <dbReference type="NCBI Taxonomy" id="3055"/>
    <lineage>
        <taxon>Eukaryota</taxon>
        <taxon>Viridiplantae</taxon>
        <taxon>Chlorophyta</taxon>
        <taxon>core chlorophytes</taxon>
        <taxon>Chlorophyceae</taxon>
        <taxon>CS clade</taxon>
        <taxon>Chlamydomonadales</taxon>
        <taxon>Chlamydomonadaceae</taxon>
        <taxon>Chlamydomonas</taxon>
    </lineage>
</organism>
<keyword evidence="4" id="KW-0808">Transferase</keyword>
<feature type="compositionally biased region" description="Basic and acidic residues" evidence="8">
    <location>
        <begin position="468"/>
        <end position="479"/>
    </location>
</feature>
<evidence type="ECO:0000259" key="9">
    <source>
        <dbReference type="Pfam" id="PF13813"/>
    </source>
</evidence>
<feature type="compositionally biased region" description="Gly residues" evidence="8">
    <location>
        <begin position="454"/>
        <end position="463"/>
    </location>
</feature>
<dbReference type="Pfam" id="PF13813">
    <property type="entry name" value="MBOAT_2"/>
    <property type="match status" value="1"/>
</dbReference>
<protein>
    <recommendedName>
        <fullName evidence="9">Wax synthase domain-containing protein</fullName>
    </recommendedName>
</protein>
<accession>A0A2K3DT56</accession>
<dbReference type="STRING" id="3055.A0A2K3DT56"/>
<dbReference type="OrthoDB" id="548221at2759"/>
<evidence type="ECO:0000256" key="6">
    <source>
        <dbReference type="ARBA" id="ARBA00022989"/>
    </source>
</evidence>
<dbReference type="RefSeq" id="XP_042924921.1">
    <property type="nucleotide sequence ID" value="XM_043062358.1"/>
</dbReference>